<dbReference type="Proteomes" id="UP001152759">
    <property type="component" value="Chromosome 9"/>
</dbReference>
<accession>A0A9P0FAW9</accession>
<proteinExistence type="predicted"/>
<sequence length="114" mass="12786">MALEMKVAEIIGKVSPESDKNLALAGLTIFKKQMQFFLETPLQNKPLDCPVLVGEMEANLASQTDYAKISKGEVSVFRSPSITYEELLADPTLIKELNSRQLFSWLHENEIVSK</sequence>
<dbReference type="EMBL" id="OU963870">
    <property type="protein sequence ID" value="CAH0395945.1"/>
    <property type="molecule type" value="Genomic_DNA"/>
</dbReference>
<organism evidence="1 2">
    <name type="scientific">Bemisia tabaci</name>
    <name type="common">Sweetpotato whitefly</name>
    <name type="synonym">Aleurodes tabaci</name>
    <dbReference type="NCBI Taxonomy" id="7038"/>
    <lineage>
        <taxon>Eukaryota</taxon>
        <taxon>Metazoa</taxon>
        <taxon>Ecdysozoa</taxon>
        <taxon>Arthropoda</taxon>
        <taxon>Hexapoda</taxon>
        <taxon>Insecta</taxon>
        <taxon>Pterygota</taxon>
        <taxon>Neoptera</taxon>
        <taxon>Paraneoptera</taxon>
        <taxon>Hemiptera</taxon>
        <taxon>Sternorrhyncha</taxon>
        <taxon>Aleyrodoidea</taxon>
        <taxon>Aleyrodidae</taxon>
        <taxon>Aleyrodinae</taxon>
        <taxon>Bemisia</taxon>
    </lineage>
</organism>
<dbReference type="AlphaFoldDB" id="A0A9P0FAW9"/>
<gene>
    <name evidence="1" type="ORF">BEMITA_LOCUS14066</name>
</gene>
<evidence type="ECO:0000313" key="1">
    <source>
        <dbReference type="EMBL" id="CAH0395945.1"/>
    </source>
</evidence>
<evidence type="ECO:0000313" key="2">
    <source>
        <dbReference type="Proteomes" id="UP001152759"/>
    </source>
</evidence>
<keyword evidence="2" id="KW-1185">Reference proteome</keyword>
<name>A0A9P0FAW9_BEMTA</name>
<reference evidence="1" key="1">
    <citation type="submission" date="2021-12" db="EMBL/GenBank/DDBJ databases">
        <authorList>
            <person name="King R."/>
        </authorList>
    </citation>
    <scope>NUCLEOTIDE SEQUENCE</scope>
</reference>
<protein>
    <submittedName>
        <fullName evidence="1">Uncharacterized protein</fullName>
    </submittedName>
</protein>